<dbReference type="PANTHER" id="PTHR43784">
    <property type="entry name" value="GDSL-LIKE LIPASE/ACYLHYDROLASE, PUTATIVE (AFU_ORTHOLOGUE AFUA_2G00820)-RELATED"/>
    <property type="match status" value="1"/>
</dbReference>
<protein>
    <submittedName>
        <fullName evidence="2">SGNH/GDSL hydrolase family protein</fullName>
    </submittedName>
</protein>
<dbReference type="GO" id="GO:0016787">
    <property type="term" value="F:hydrolase activity"/>
    <property type="evidence" value="ECO:0007669"/>
    <property type="project" value="UniProtKB-KW"/>
</dbReference>
<evidence type="ECO:0000313" key="2">
    <source>
        <dbReference type="EMBL" id="GAA1501443.1"/>
    </source>
</evidence>
<dbReference type="EMBL" id="BAAAQD010000001">
    <property type="protein sequence ID" value="GAA1501443.1"/>
    <property type="molecule type" value="Genomic_DNA"/>
</dbReference>
<reference evidence="2 3" key="1">
    <citation type="journal article" date="2019" name="Int. J. Syst. Evol. Microbiol.">
        <title>The Global Catalogue of Microorganisms (GCM) 10K type strain sequencing project: providing services to taxonomists for standard genome sequencing and annotation.</title>
        <authorList>
            <consortium name="The Broad Institute Genomics Platform"/>
            <consortium name="The Broad Institute Genome Sequencing Center for Infectious Disease"/>
            <person name="Wu L."/>
            <person name="Ma J."/>
        </authorList>
    </citation>
    <scope>NUCLEOTIDE SEQUENCE [LARGE SCALE GENOMIC DNA]</scope>
    <source>
        <strain evidence="2 3">JCM 15933</strain>
    </source>
</reference>
<keyword evidence="2" id="KW-0378">Hydrolase</keyword>
<evidence type="ECO:0000259" key="1">
    <source>
        <dbReference type="Pfam" id="PF13472"/>
    </source>
</evidence>
<dbReference type="InterPro" id="IPR053140">
    <property type="entry name" value="GDSL_Rv0518-like"/>
</dbReference>
<dbReference type="InterPro" id="IPR036514">
    <property type="entry name" value="SGNH_hydro_sf"/>
</dbReference>
<dbReference type="SUPFAM" id="SSF52266">
    <property type="entry name" value="SGNH hydrolase"/>
    <property type="match status" value="1"/>
</dbReference>
<dbReference type="PANTHER" id="PTHR43784:SF2">
    <property type="entry name" value="GDSL-LIKE LIPASE_ACYLHYDROLASE, PUTATIVE (AFU_ORTHOLOGUE AFUA_2G00820)-RELATED"/>
    <property type="match status" value="1"/>
</dbReference>
<dbReference type="Pfam" id="PF13472">
    <property type="entry name" value="Lipase_GDSL_2"/>
    <property type="match status" value="1"/>
</dbReference>
<dbReference type="RefSeq" id="WP_344500091.1">
    <property type="nucleotide sequence ID" value="NZ_BAAAQD010000001.1"/>
</dbReference>
<gene>
    <name evidence="2" type="ORF">GCM10009827_010930</name>
</gene>
<proteinExistence type="predicted"/>
<feature type="domain" description="SGNH hydrolase-type esterase" evidence="1">
    <location>
        <begin position="5"/>
        <end position="180"/>
    </location>
</feature>
<dbReference type="InterPro" id="IPR013830">
    <property type="entry name" value="SGNH_hydro"/>
</dbReference>
<name>A0ABN1ZNC1_9ACTN</name>
<comment type="caution">
    <text evidence="2">The sequence shown here is derived from an EMBL/GenBank/DDBJ whole genome shotgun (WGS) entry which is preliminary data.</text>
</comment>
<dbReference type="CDD" id="cd01832">
    <property type="entry name" value="SGNH_hydrolase_like_1"/>
    <property type="match status" value="1"/>
</dbReference>
<accession>A0ABN1ZNC1</accession>
<evidence type="ECO:0000313" key="3">
    <source>
        <dbReference type="Proteomes" id="UP001501470"/>
    </source>
</evidence>
<dbReference type="Proteomes" id="UP001501470">
    <property type="component" value="Unassembled WGS sequence"/>
</dbReference>
<keyword evidence="3" id="KW-1185">Reference proteome</keyword>
<sequence>MRYVAIGDSFSEGMGDERADGIPRGWADLVAAALGAADPQWRYANLAIRGRLLEPIVTTQLDAALAMSPLPTLISLNGGGNDMMRRGADLAHLVRLIEGAVERCEAAGVRLMVLSGADPSDHLPLGRVLRRRAEQLTEAVRELTARHGVLFVDCFGDAELRRAGYWSADRLHLNAAGHRRVAGLVLAALGVPGAEHRLDDTAAAARGLAVQARYYRQHVLPWVLRRVRGRSSGDGRVAKYPAWTSVS</sequence>
<organism evidence="2 3">
    <name type="scientific">Dactylosporangium maewongense</name>
    <dbReference type="NCBI Taxonomy" id="634393"/>
    <lineage>
        <taxon>Bacteria</taxon>
        <taxon>Bacillati</taxon>
        <taxon>Actinomycetota</taxon>
        <taxon>Actinomycetes</taxon>
        <taxon>Micromonosporales</taxon>
        <taxon>Micromonosporaceae</taxon>
        <taxon>Dactylosporangium</taxon>
    </lineage>
</organism>
<dbReference type="Gene3D" id="3.40.50.1110">
    <property type="entry name" value="SGNH hydrolase"/>
    <property type="match status" value="1"/>
</dbReference>